<keyword evidence="2" id="KW-1185">Reference proteome</keyword>
<gene>
    <name evidence="1" type="ORF">BO94DRAFT_429977</name>
</gene>
<dbReference type="GeneID" id="37109615"/>
<dbReference type="RefSeq" id="XP_025462784.1">
    <property type="nucleotide sequence ID" value="XM_025607472.1"/>
</dbReference>
<dbReference type="EMBL" id="MSFK01000038">
    <property type="protein sequence ID" value="PWY70890.1"/>
    <property type="molecule type" value="Genomic_DNA"/>
</dbReference>
<dbReference type="AlphaFoldDB" id="A0A317VGB3"/>
<dbReference type="STRING" id="1450535.A0A317VGB3"/>
<dbReference type="Proteomes" id="UP000246702">
    <property type="component" value="Unassembled WGS sequence"/>
</dbReference>
<organism evidence="1 2">
    <name type="scientific">Aspergillus sclerotioniger CBS 115572</name>
    <dbReference type="NCBI Taxonomy" id="1450535"/>
    <lineage>
        <taxon>Eukaryota</taxon>
        <taxon>Fungi</taxon>
        <taxon>Dikarya</taxon>
        <taxon>Ascomycota</taxon>
        <taxon>Pezizomycotina</taxon>
        <taxon>Eurotiomycetes</taxon>
        <taxon>Eurotiomycetidae</taxon>
        <taxon>Eurotiales</taxon>
        <taxon>Aspergillaceae</taxon>
        <taxon>Aspergillus</taxon>
        <taxon>Aspergillus subgen. Circumdati</taxon>
    </lineage>
</organism>
<evidence type="ECO:0000313" key="1">
    <source>
        <dbReference type="EMBL" id="PWY70890.1"/>
    </source>
</evidence>
<protein>
    <submittedName>
        <fullName evidence="1">Uncharacterized protein</fullName>
    </submittedName>
</protein>
<accession>A0A317VGB3</accession>
<feature type="non-terminal residue" evidence="1">
    <location>
        <position position="135"/>
    </location>
</feature>
<sequence length="135" mass="15584">LMAQLSTDVLGRFIESHQPRDYADDAYETVRRIVFGHGHICCQRAFLDLVRKNRSDYSAVSQYVNDYQEAYTLAKQLKCAITPYCALLQLLKELESDRPQWTAIVKFQLPDDAATDLTESQFFDYCTDAMKRGDK</sequence>
<comment type="caution">
    <text evidence="1">The sequence shown here is derived from an EMBL/GenBank/DDBJ whole genome shotgun (WGS) entry which is preliminary data.</text>
</comment>
<feature type="non-terminal residue" evidence="1">
    <location>
        <position position="1"/>
    </location>
</feature>
<name>A0A317VGB3_9EURO</name>
<evidence type="ECO:0000313" key="2">
    <source>
        <dbReference type="Proteomes" id="UP000246702"/>
    </source>
</evidence>
<dbReference type="OrthoDB" id="4468586at2759"/>
<reference evidence="1 2" key="1">
    <citation type="submission" date="2016-12" db="EMBL/GenBank/DDBJ databases">
        <title>The genomes of Aspergillus section Nigri reveals drivers in fungal speciation.</title>
        <authorList>
            <consortium name="DOE Joint Genome Institute"/>
            <person name="Vesth T.C."/>
            <person name="Nybo J."/>
            <person name="Theobald S."/>
            <person name="Brandl J."/>
            <person name="Frisvad J.C."/>
            <person name="Nielsen K.F."/>
            <person name="Lyhne E.K."/>
            <person name="Kogle M.E."/>
            <person name="Kuo A."/>
            <person name="Riley R."/>
            <person name="Clum A."/>
            <person name="Nolan M."/>
            <person name="Lipzen A."/>
            <person name="Salamov A."/>
            <person name="Henrissat B."/>
            <person name="Wiebenga A."/>
            <person name="De Vries R.P."/>
            <person name="Grigoriev I.V."/>
            <person name="Mortensen U.H."/>
            <person name="Andersen M.R."/>
            <person name="Baker S.E."/>
        </authorList>
    </citation>
    <scope>NUCLEOTIDE SEQUENCE [LARGE SCALE GENOMIC DNA]</scope>
    <source>
        <strain evidence="1 2">CBS 115572</strain>
    </source>
</reference>
<proteinExistence type="predicted"/>